<dbReference type="GeneID" id="95979030"/>
<evidence type="ECO:0000256" key="2">
    <source>
        <dbReference type="ARBA" id="ARBA00018424"/>
    </source>
</evidence>
<name>A0ABR3PKK3_9PEZI</name>
<reference evidence="6 7" key="1">
    <citation type="submission" date="2024-07" db="EMBL/GenBank/DDBJ databases">
        <title>Draft sequence of the Neodothiora populina.</title>
        <authorList>
            <person name="Drown D.D."/>
            <person name="Schuette U.S."/>
            <person name="Buechlein A.B."/>
            <person name="Rusch D.R."/>
            <person name="Winton L.W."/>
            <person name="Adams G.A."/>
        </authorList>
    </citation>
    <scope>NUCLEOTIDE SEQUENCE [LARGE SCALE GENOMIC DNA]</scope>
    <source>
        <strain evidence="6 7">CPC 39397</strain>
    </source>
</reference>
<gene>
    <name evidence="6" type="ORF">AAFC00_005331</name>
</gene>
<feature type="region of interest" description="Disordered" evidence="5">
    <location>
        <begin position="176"/>
        <end position="233"/>
    </location>
</feature>
<accession>A0ABR3PKK3</accession>
<protein>
    <recommendedName>
        <fullName evidence="2">Inclusion body clearance protein IML2</fullName>
    </recommendedName>
    <alternativeName>
        <fullName evidence="3">Inclusion body clearance protein iml2</fullName>
    </alternativeName>
</protein>
<comment type="subunit">
    <text evidence="1">Interacts with lipid droplet proteins.</text>
</comment>
<organism evidence="6 7">
    <name type="scientific">Neodothiora populina</name>
    <dbReference type="NCBI Taxonomy" id="2781224"/>
    <lineage>
        <taxon>Eukaryota</taxon>
        <taxon>Fungi</taxon>
        <taxon>Dikarya</taxon>
        <taxon>Ascomycota</taxon>
        <taxon>Pezizomycotina</taxon>
        <taxon>Dothideomycetes</taxon>
        <taxon>Dothideomycetidae</taxon>
        <taxon>Dothideales</taxon>
        <taxon>Dothioraceae</taxon>
        <taxon>Neodothiora</taxon>
    </lineage>
</organism>
<sequence length="698" mass="77665">MKRVGGWLGASKNASTQSLTALDEPKALEDALASVLHILNDDVETADTLLSKGNSPFHKLGKGTVAFIRATLGFEPEVMKQAAEALSAAEDSAYQSQRVAHRHAHKSNIYPAGSEYAVCQAEAQLMGAVVAVLSESLSESLRGFYKLRKAYVTLQAIADAEKRYLRTRSSMSVAGNSVNSSRLSLASTSSMKKPPMVADDREKSDTKASSDDEEMDFEDANEDLDSSTPASYQGHLESEKLASKLDNLDLKSDESEGATVQSAELEDAVFDELTQHPIDLFIHSSMNLSFGILQLLLSMVPPAFSKLLYVVGFKGDRDEGLAMLWRAIRHAEINGINGAMAGLVTLGYYNGMVGFCDIVSQSAYPEQRLRALLARMRSRFPQSRLWLLEEARLLAGDKKLESALEVGDPRKNKSPLKQVEALQWFERSLNSMYLHRYQDCADAFLTCVKLNNWSHGLYFYIAGCCHVQMYRENKITNPPQAKKHAEEATKLLRSVPSHAGKKRLMAKQLPFDAFVTRKIAKWEARATELHLPFVDAVGVAPVEEMIYFWNGYKRMRPEDLEHSLAVLHEATTTTTTKSESFDEQAILSFLRAVTTSRLSRTAEAKEILRTQLLSHEWAEIRGGHRDNWTLPVAHYEMAVNLWVESGGERASKPDLVVCSEWLEKAARWDSYDLDARVGLKITTARNTLRKCGIDNGSA</sequence>
<dbReference type="Proteomes" id="UP001562354">
    <property type="component" value="Unassembled WGS sequence"/>
</dbReference>
<evidence type="ECO:0000256" key="1">
    <source>
        <dbReference type="ARBA" id="ARBA00011408"/>
    </source>
</evidence>
<proteinExistence type="predicted"/>
<dbReference type="RefSeq" id="XP_069202929.1">
    <property type="nucleotide sequence ID" value="XM_069345101.1"/>
</dbReference>
<evidence type="ECO:0000256" key="3">
    <source>
        <dbReference type="ARBA" id="ARBA00019539"/>
    </source>
</evidence>
<dbReference type="Pfam" id="PF10300">
    <property type="entry name" value="Iml2-TPR_39"/>
    <property type="match status" value="1"/>
</dbReference>
<dbReference type="InterPro" id="IPR019412">
    <property type="entry name" value="IML2/TPR_39"/>
</dbReference>
<evidence type="ECO:0000313" key="6">
    <source>
        <dbReference type="EMBL" id="KAL1306657.1"/>
    </source>
</evidence>
<comment type="caution">
    <text evidence="6">The sequence shown here is derived from an EMBL/GenBank/DDBJ whole genome shotgun (WGS) entry which is preliminary data.</text>
</comment>
<feature type="compositionally biased region" description="Acidic residues" evidence="5">
    <location>
        <begin position="211"/>
        <end position="225"/>
    </location>
</feature>
<evidence type="ECO:0000256" key="5">
    <source>
        <dbReference type="SAM" id="MobiDB-lite"/>
    </source>
</evidence>
<evidence type="ECO:0000256" key="4">
    <source>
        <dbReference type="ARBA" id="ARBA00043897"/>
    </source>
</evidence>
<evidence type="ECO:0000313" key="7">
    <source>
        <dbReference type="Proteomes" id="UP001562354"/>
    </source>
</evidence>
<comment type="function">
    <text evidence="4">Inclusion body (IB) resident protein that interacts strongly with lipid droplet (LD) proteins. Involved in LD-mediated IB clearing after protein folding stress, probably by enabling access to the IBs of an LD-stored soluble sterol derivative that acts as a chaperone in inclusion clearing.</text>
</comment>
<feature type="compositionally biased region" description="Low complexity" evidence="5">
    <location>
        <begin position="176"/>
        <end position="190"/>
    </location>
</feature>
<dbReference type="PANTHER" id="PTHR31859">
    <property type="entry name" value="TETRATRICOPEPTIDE REPEAT PROTEIN 39 FAMILY MEMBER"/>
    <property type="match status" value="1"/>
</dbReference>
<dbReference type="PANTHER" id="PTHR31859:SF1">
    <property type="entry name" value="TETRATRICOPEPTIDE REPEAT PROTEIN 39C"/>
    <property type="match status" value="1"/>
</dbReference>
<keyword evidence="7" id="KW-1185">Reference proteome</keyword>
<dbReference type="EMBL" id="JBFMKM010000004">
    <property type="protein sequence ID" value="KAL1306657.1"/>
    <property type="molecule type" value="Genomic_DNA"/>
</dbReference>
<feature type="compositionally biased region" description="Basic and acidic residues" evidence="5">
    <location>
        <begin position="198"/>
        <end position="210"/>
    </location>
</feature>